<dbReference type="EMBL" id="BAAABM010000009">
    <property type="protein sequence ID" value="GAA0325495.1"/>
    <property type="molecule type" value="Genomic_DNA"/>
</dbReference>
<dbReference type="SUPFAM" id="SSF54373">
    <property type="entry name" value="FAD-linked reductases, C-terminal domain"/>
    <property type="match status" value="1"/>
</dbReference>
<evidence type="ECO:0000256" key="2">
    <source>
        <dbReference type="ARBA" id="ARBA00023033"/>
    </source>
</evidence>
<organism evidence="4 5">
    <name type="scientific">Actinoallomurus spadix</name>
    <dbReference type="NCBI Taxonomy" id="79912"/>
    <lineage>
        <taxon>Bacteria</taxon>
        <taxon>Bacillati</taxon>
        <taxon>Actinomycetota</taxon>
        <taxon>Actinomycetes</taxon>
        <taxon>Streptosporangiales</taxon>
        <taxon>Thermomonosporaceae</taxon>
        <taxon>Actinoallomurus</taxon>
    </lineage>
</organism>
<evidence type="ECO:0000259" key="3">
    <source>
        <dbReference type="Pfam" id="PF01494"/>
    </source>
</evidence>
<evidence type="ECO:0000313" key="5">
    <source>
        <dbReference type="Proteomes" id="UP001501822"/>
    </source>
</evidence>
<evidence type="ECO:0000256" key="1">
    <source>
        <dbReference type="ARBA" id="ARBA00023002"/>
    </source>
</evidence>
<reference evidence="4 5" key="1">
    <citation type="journal article" date="2019" name="Int. J. Syst. Evol. Microbiol.">
        <title>The Global Catalogue of Microorganisms (GCM) 10K type strain sequencing project: providing services to taxonomists for standard genome sequencing and annotation.</title>
        <authorList>
            <consortium name="The Broad Institute Genomics Platform"/>
            <consortium name="The Broad Institute Genome Sequencing Center for Infectious Disease"/>
            <person name="Wu L."/>
            <person name="Ma J."/>
        </authorList>
    </citation>
    <scope>NUCLEOTIDE SEQUENCE [LARGE SCALE GENOMIC DNA]</scope>
    <source>
        <strain evidence="4 5">JCM 3146</strain>
    </source>
</reference>
<comment type="caution">
    <text evidence="4">The sequence shown here is derived from an EMBL/GenBank/DDBJ whole genome shotgun (WGS) entry which is preliminary data.</text>
</comment>
<proteinExistence type="predicted"/>
<accession>A0ABN0W567</accession>
<feature type="domain" description="FAD-binding" evidence="3">
    <location>
        <begin position="2"/>
        <end position="360"/>
    </location>
</feature>
<dbReference type="PRINTS" id="PR00420">
    <property type="entry name" value="RNGMNOXGNASE"/>
</dbReference>
<dbReference type="Proteomes" id="UP001501822">
    <property type="component" value="Unassembled WGS sequence"/>
</dbReference>
<keyword evidence="1" id="KW-0560">Oxidoreductase</keyword>
<keyword evidence="5" id="KW-1185">Reference proteome</keyword>
<protein>
    <submittedName>
        <fullName evidence="4">Flavin-dependent oxidoreductase</fullName>
    </submittedName>
</protein>
<keyword evidence="2" id="KW-0503">Monooxygenase</keyword>
<gene>
    <name evidence="4" type="ORF">GCM10010151_14260</name>
</gene>
<dbReference type="SUPFAM" id="SSF51905">
    <property type="entry name" value="FAD/NAD(P)-binding domain"/>
    <property type="match status" value="1"/>
</dbReference>
<dbReference type="Pfam" id="PF01494">
    <property type="entry name" value="FAD_binding_3"/>
    <property type="match status" value="1"/>
</dbReference>
<dbReference type="PANTHER" id="PTHR13789">
    <property type="entry name" value="MONOOXYGENASE"/>
    <property type="match status" value="1"/>
</dbReference>
<dbReference type="InterPro" id="IPR050493">
    <property type="entry name" value="FAD-dep_Monooxygenase_BioMet"/>
</dbReference>
<dbReference type="RefSeq" id="WP_252800363.1">
    <property type="nucleotide sequence ID" value="NZ_BAAABM010000009.1"/>
</dbReference>
<dbReference type="PANTHER" id="PTHR13789:SF268">
    <property type="entry name" value="5-METHYLPHENAZINE-1-CARBOXYLATE 1-MONOOXYGENASE"/>
    <property type="match status" value="1"/>
</dbReference>
<dbReference type="InterPro" id="IPR036188">
    <property type="entry name" value="FAD/NAD-bd_sf"/>
</dbReference>
<dbReference type="Gene3D" id="3.50.50.60">
    <property type="entry name" value="FAD/NAD(P)-binding domain"/>
    <property type="match status" value="1"/>
</dbReference>
<evidence type="ECO:0000313" key="4">
    <source>
        <dbReference type="EMBL" id="GAA0325495.1"/>
    </source>
</evidence>
<dbReference type="Gene3D" id="3.30.9.30">
    <property type="match status" value="1"/>
</dbReference>
<dbReference type="NCBIfam" id="NF005720">
    <property type="entry name" value="PRK07538.1"/>
    <property type="match status" value="1"/>
</dbReference>
<name>A0ABN0W567_9ACTN</name>
<sequence length="427" mass="46784">MDVLIVGGGIAGLTAALALHKAGFGVRVVEAAPRLGPLGVGINLQPHAVRELTELGLAEALEASGIQTREMITMDRFGNRIAVHPRGRHAGYAWPQYSIHRGELQMLLLDAVRRRLGGDAVRTALSFETYGEDSEGIEARLRDRASGEAVTLRADVLVGADGIFSAVRRLLHPDEGEPLWNGVRVWRGVTEVDEFLTGDTMLVMGSHNVGRMVLYPISRTAAERGRCLVNWVAEFRVSSDPQGEDASANWTREGRLEDVLPYYADWRHDGFDVPELLANSQSILDYPMVDRDPLPFWGRGRVTLAGDAAHPMYPVGSNGGSQAILDARVLARELASSATDPQAGLRSYEEIRRPEANAVAMACRNMPLDRMLDLIAERAPEGFARIEDVLDAEEVASVRGIWKQTTDLDAEALNKRESWDPIRPIAG</sequence>
<dbReference type="InterPro" id="IPR002938">
    <property type="entry name" value="FAD-bd"/>
</dbReference>